<dbReference type="InterPro" id="IPR002751">
    <property type="entry name" value="CbiM/NikMN"/>
</dbReference>
<feature type="domain" description="PDGLE" evidence="8">
    <location>
        <begin position="229"/>
        <end position="332"/>
    </location>
</feature>
<dbReference type="STRING" id="1679444.PYTT_1118"/>
<evidence type="ECO:0000256" key="4">
    <source>
        <dbReference type="ARBA" id="ARBA00022692"/>
    </source>
</evidence>
<keyword evidence="4 7" id="KW-0812">Transmembrane</keyword>
<feature type="transmembrane region" description="Helical" evidence="7">
    <location>
        <begin position="310"/>
        <end position="330"/>
    </location>
</feature>
<gene>
    <name evidence="9" type="ORF">PYTT_1118</name>
</gene>
<protein>
    <submittedName>
        <fullName evidence="9">Cobalt uptake substrate-specific transmembrane region</fullName>
    </submittedName>
</protein>
<dbReference type="Pfam" id="PF13190">
    <property type="entry name" value="PDGLE"/>
    <property type="match status" value="1"/>
</dbReference>
<keyword evidence="2" id="KW-0813">Transport</keyword>
<dbReference type="GO" id="GO:0000041">
    <property type="term" value="P:transition metal ion transport"/>
    <property type="evidence" value="ECO:0007669"/>
    <property type="project" value="InterPro"/>
</dbReference>
<dbReference type="PANTHER" id="PTHR34229">
    <property type="entry name" value="METAL TRANSPORT PROTEIN HI_1621-RELATED"/>
    <property type="match status" value="1"/>
</dbReference>
<keyword evidence="6 7" id="KW-0472">Membrane</keyword>
<keyword evidence="10" id="KW-1185">Reference proteome</keyword>
<evidence type="ECO:0000256" key="2">
    <source>
        <dbReference type="ARBA" id="ARBA00022448"/>
    </source>
</evidence>
<dbReference type="OrthoDB" id="5395048at2"/>
<dbReference type="RefSeq" id="WP_067774112.1">
    <property type="nucleotide sequence ID" value="NZ_LIGX01000017.1"/>
</dbReference>
<keyword evidence="3" id="KW-1003">Cell membrane</keyword>
<feature type="transmembrane region" description="Helical" evidence="7">
    <location>
        <begin position="183"/>
        <end position="205"/>
    </location>
</feature>
<evidence type="ECO:0000256" key="1">
    <source>
        <dbReference type="ARBA" id="ARBA00004651"/>
    </source>
</evidence>
<evidence type="ECO:0000259" key="8">
    <source>
        <dbReference type="Pfam" id="PF13190"/>
    </source>
</evidence>
<organism evidence="9 10">
    <name type="scientific">Akkermansia glycaniphila</name>
    <dbReference type="NCBI Taxonomy" id="1679444"/>
    <lineage>
        <taxon>Bacteria</taxon>
        <taxon>Pseudomonadati</taxon>
        <taxon>Verrucomicrobiota</taxon>
        <taxon>Verrucomicrobiia</taxon>
        <taxon>Verrucomicrobiales</taxon>
        <taxon>Akkermansiaceae</taxon>
        <taxon>Akkermansia</taxon>
    </lineage>
</organism>
<dbReference type="PANTHER" id="PTHR34229:SF1">
    <property type="entry name" value="METAL TRANSPORT PROTEIN HI_1621-RELATED"/>
    <property type="match status" value="1"/>
</dbReference>
<evidence type="ECO:0000256" key="5">
    <source>
        <dbReference type="ARBA" id="ARBA00022989"/>
    </source>
</evidence>
<dbReference type="Proteomes" id="UP000176204">
    <property type="component" value="Chromosome I"/>
</dbReference>
<evidence type="ECO:0000313" key="10">
    <source>
        <dbReference type="Proteomes" id="UP000176204"/>
    </source>
</evidence>
<evidence type="ECO:0000256" key="6">
    <source>
        <dbReference type="ARBA" id="ARBA00023136"/>
    </source>
</evidence>
<dbReference type="InterPro" id="IPR025937">
    <property type="entry name" value="PDGLE_dom"/>
</dbReference>
<name>A0A1C7PHG6_9BACT</name>
<feature type="transmembrane region" description="Helical" evidence="7">
    <location>
        <begin position="7"/>
        <end position="27"/>
    </location>
</feature>
<sequence>MHMSDALVSPAVGGAMWAVSAAGLYVASRKVSHERDDRLPPLMGVLGAFVFAAQMINFTIPATGSSGHIGGGILLAALLGPWAACIVMASILAIQAFLFADGGLLALGCNIANLALLPCLVAYPLIYRTINRGTNGISPSRIAWGGFLAAIIGLQLGAFGVVIETTLSGITELPFSAFVALMQPIHLAIGGVEGLATAALLLFLARMRPALYPALPQAAQQQHISYKPFFILMGILVATVGGLLSWYASSLPDGLEWAAERTHSSEIANTSTSHETLARIQEKTSILPDYNLPAADQPRTDIEERAGTSLSGLAGASAVAAFLIILGLILRRKKTVRTS</sequence>
<feature type="transmembrane region" description="Helical" evidence="7">
    <location>
        <begin position="104"/>
        <end position="130"/>
    </location>
</feature>
<dbReference type="KEGG" id="agl:PYTT_1118"/>
<dbReference type="AlphaFoldDB" id="A0A1C7PHG6"/>
<accession>A0A1C7PHG6</accession>
<comment type="subcellular location">
    <subcellularLocation>
        <location evidence="1">Cell membrane</location>
        <topology evidence="1">Multi-pass membrane protein</topology>
    </subcellularLocation>
</comment>
<dbReference type="EMBL" id="LT629973">
    <property type="protein sequence ID" value="SEH83796.1"/>
    <property type="molecule type" value="Genomic_DNA"/>
</dbReference>
<evidence type="ECO:0000313" key="9">
    <source>
        <dbReference type="EMBL" id="SEH83796.1"/>
    </source>
</evidence>
<proteinExistence type="predicted"/>
<feature type="transmembrane region" description="Helical" evidence="7">
    <location>
        <begin position="226"/>
        <end position="248"/>
    </location>
</feature>
<feature type="transmembrane region" description="Helical" evidence="7">
    <location>
        <begin position="72"/>
        <end position="98"/>
    </location>
</feature>
<dbReference type="PATRIC" id="fig|1679444.3.peg.2389"/>
<feature type="transmembrane region" description="Helical" evidence="7">
    <location>
        <begin position="39"/>
        <end position="60"/>
    </location>
</feature>
<dbReference type="Gene3D" id="1.10.1760.20">
    <property type="match status" value="1"/>
</dbReference>
<evidence type="ECO:0000256" key="3">
    <source>
        <dbReference type="ARBA" id="ARBA00022475"/>
    </source>
</evidence>
<keyword evidence="5 7" id="KW-1133">Transmembrane helix</keyword>
<reference evidence="10" key="1">
    <citation type="submission" date="2016-09" db="EMBL/GenBank/DDBJ databases">
        <authorList>
            <person name="Koehorst J."/>
        </authorList>
    </citation>
    <scope>NUCLEOTIDE SEQUENCE [LARGE SCALE GENOMIC DNA]</scope>
</reference>
<feature type="transmembrane region" description="Helical" evidence="7">
    <location>
        <begin position="142"/>
        <end position="163"/>
    </location>
</feature>
<dbReference type="Pfam" id="PF01891">
    <property type="entry name" value="CbiM"/>
    <property type="match status" value="1"/>
</dbReference>
<dbReference type="GO" id="GO:0005886">
    <property type="term" value="C:plasma membrane"/>
    <property type="evidence" value="ECO:0007669"/>
    <property type="project" value="UniProtKB-SubCell"/>
</dbReference>
<evidence type="ECO:0000256" key="7">
    <source>
        <dbReference type="SAM" id="Phobius"/>
    </source>
</evidence>